<reference evidence="1 2" key="1">
    <citation type="submission" date="2023-08" db="EMBL/GenBank/DDBJ databases">
        <title>Rhodoferax potami sp. nov. and Rhodoferax mekongensis sp. nov., isolated from the Mekong River in Thailand.</title>
        <authorList>
            <person name="Kitikhun S."/>
            <person name="Charoenyingcharoen P."/>
            <person name="Siriarchawattana P."/>
            <person name="Likhitrattanapisal S."/>
            <person name="Nilsakha T."/>
            <person name="Chanpet A."/>
            <person name="Rattanawaree P."/>
            <person name="Ingsriswang S."/>
        </authorList>
    </citation>
    <scope>NUCLEOTIDE SEQUENCE [LARGE SCALE GENOMIC DNA]</scope>
    <source>
        <strain evidence="1 2">TBRC 17307</strain>
    </source>
</reference>
<dbReference type="InterPro" id="IPR038058">
    <property type="entry name" value="PhnH-like_sp"/>
</dbReference>
<evidence type="ECO:0000313" key="2">
    <source>
        <dbReference type="Proteomes" id="UP001302257"/>
    </source>
</evidence>
<gene>
    <name evidence="1" type="primary">phnH</name>
    <name evidence="1" type="ORF">RAN89_16535</name>
</gene>
<keyword evidence="2" id="KW-1185">Reference proteome</keyword>
<dbReference type="InterPro" id="IPR008772">
    <property type="entry name" value="Phosphonate_metab_PhnH"/>
</dbReference>
<sequence length="207" mass="21532">MNTPDLSTLGAGFSHEALGSQAVFRQALQALSHPGRCIAVPSDAQVPQGAHPASAAFLLAMLDSDCRVWLSPRLASGPAALWLQFHTGCTVVPSAADAAFVWVAQGDAMPALHELEQGSDAYPDQSATCVIDVAGLTSAHADGAWELSGPGIQSTQALSVQGLPPDFTRQWAANQARFPRGVDVFLASESHLAGLPRTTRIATPGGR</sequence>
<dbReference type="RefSeq" id="WP_313867323.1">
    <property type="nucleotide sequence ID" value="NZ_CP132507.1"/>
</dbReference>
<organism evidence="1 2">
    <name type="scientific">Rhodoferax mekongensis</name>
    <dbReference type="NCBI Taxonomy" id="3068341"/>
    <lineage>
        <taxon>Bacteria</taxon>
        <taxon>Pseudomonadati</taxon>
        <taxon>Pseudomonadota</taxon>
        <taxon>Betaproteobacteria</taxon>
        <taxon>Burkholderiales</taxon>
        <taxon>Comamonadaceae</taxon>
        <taxon>Rhodoferax</taxon>
    </lineage>
</organism>
<dbReference type="Gene3D" id="3.40.50.11310">
    <property type="entry name" value="Bacterial phosphonate metabolism protein PhnH"/>
    <property type="match status" value="1"/>
</dbReference>
<dbReference type="Proteomes" id="UP001302257">
    <property type="component" value="Chromosome"/>
</dbReference>
<evidence type="ECO:0000313" key="1">
    <source>
        <dbReference type="EMBL" id="WNO04486.1"/>
    </source>
</evidence>
<dbReference type="Pfam" id="PF05845">
    <property type="entry name" value="PhnH"/>
    <property type="match status" value="1"/>
</dbReference>
<dbReference type="SUPFAM" id="SSF159709">
    <property type="entry name" value="PhnH-like"/>
    <property type="match status" value="1"/>
</dbReference>
<accession>A0ABZ0AZA8</accession>
<dbReference type="PIRSF" id="PIRSF020680">
    <property type="entry name" value="PhnH"/>
    <property type="match status" value="1"/>
</dbReference>
<keyword evidence="1" id="KW-0456">Lyase</keyword>
<protein>
    <submittedName>
        <fullName evidence="1">Phosphonate C-P lyase system protein PhnH</fullName>
    </submittedName>
</protein>
<dbReference type="GO" id="GO:0016829">
    <property type="term" value="F:lyase activity"/>
    <property type="evidence" value="ECO:0007669"/>
    <property type="project" value="UniProtKB-KW"/>
</dbReference>
<dbReference type="NCBIfam" id="TIGR03292">
    <property type="entry name" value="PhnH_redo"/>
    <property type="match status" value="1"/>
</dbReference>
<proteinExistence type="predicted"/>
<name>A0ABZ0AZA8_9BURK</name>
<dbReference type="EMBL" id="CP132507">
    <property type="protein sequence ID" value="WNO04486.1"/>
    <property type="molecule type" value="Genomic_DNA"/>
</dbReference>